<accession>A0AAN6GA16</accession>
<evidence type="ECO:0000256" key="1">
    <source>
        <dbReference type="SAM" id="SignalP"/>
    </source>
</evidence>
<protein>
    <submittedName>
        <fullName evidence="2">Uncharacterized protein</fullName>
    </submittedName>
</protein>
<sequence>MYAKLAAVALLATSALAGHTINFSSNCPSAVVQIPGHGNYGTGSYTFDGDVNGGIASAGQNCDINGTNCISVEFTLNNGYSTGDITLIPPHAYSGVASFTMTPGGSSATCDNPNCGPNNAFYQPEDYSSQRYDSDSSGNSGININIQC</sequence>
<name>A0AAN6GA16_9BASI</name>
<proteinExistence type="predicted"/>
<feature type="chain" id="PRO_5042939769" evidence="1">
    <location>
        <begin position="18"/>
        <end position="148"/>
    </location>
</feature>
<dbReference type="AlphaFoldDB" id="A0AAN6GA16"/>
<dbReference type="EMBL" id="JAPDMQ010000254">
    <property type="protein sequence ID" value="KAK0529067.1"/>
    <property type="molecule type" value="Genomic_DNA"/>
</dbReference>
<keyword evidence="1" id="KW-0732">Signal</keyword>
<keyword evidence="3" id="KW-1185">Reference proteome</keyword>
<organism evidence="2 3">
    <name type="scientific">Tilletia horrida</name>
    <dbReference type="NCBI Taxonomy" id="155126"/>
    <lineage>
        <taxon>Eukaryota</taxon>
        <taxon>Fungi</taxon>
        <taxon>Dikarya</taxon>
        <taxon>Basidiomycota</taxon>
        <taxon>Ustilaginomycotina</taxon>
        <taxon>Exobasidiomycetes</taxon>
        <taxon>Tilletiales</taxon>
        <taxon>Tilletiaceae</taxon>
        <taxon>Tilletia</taxon>
    </lineage>
</organism>
<gene>
    <name evidence="2" type="ORF">OC842_004363</name>
</gene>
<feature type="signal peptide" evidence="1">
    <location>
        <begin position="1"/>
        <end position="17"/>
    </location>
</feature>
<reference evidence="2" key="1">
    <citation type="journal article" date="2023" name="PhytoFront">
        <title>Draft Genome Resources of Seven Strains of Tilletia horrida, Causal Agent of Kernel Smut of Rice.</title>
        <authorList>
            <person name="Khanal S."/>
            <person name="Antony Babu S."/>
            <person name="Zhou X.G."/>
        </authorList>
    </citation>
    <scope>NUCLEOTIDE SEQUENCE</scope>
    <source>
        <strain evidence="2">TX3</strain>
    </source>
</reference>
<evidence type="ECO:0000313" key="2">
    <source>
        <dbReference type="EMBL" id="KAK0529067.1"/>
    </source>
</evidence>
<dbReference type="Proteomes" id="UP001176521">
    <property type="component" value="Unassembled WGS sequence"/>
</dbReference>
<comment type="caution">
    <text evidence="2">The sequence shown here is derived from an EMBL/GenBank/DDBJ whole genome shotgun (WGS) entry which is preliminary data.</text>
</comment>
<evidence type="ECO:0000313" key="3">
    <source>
        <dbReference type="Proteomes" id="UP001176521"/>
    </source>
</evidence>